<proteinExistence type="inferred from homology"/>
<dbReference type="GO" id="GO:0009236">
    <property type="term" value="P:cobalamin biosynthetic process"/>
    <property type="evidence" value="ECO:0007669"/>
    <property type="project" value="InterPro"/>
</dbReference>
<dbReference type="Pfam" id="PF02572">
    <property type="entry name" value="CobA_CobO_BtuR"/>
    <property type="match status" value="1"/>
</dbReference>
<gene>
    <name evidence="10" type="ordered locus">Theam_0568</name>
</gene>
<evidence type="ECO:0000256" key="4">
    <source>
        <dbReference type="ARBA" id="ARBA00024929"/>
    </source>
</evidence>
<comment type="catalytic activity">
    <reaction evidence="9">
        <text>2 cob(II)alamin + reduced [electron-transfer flavoprotein] + 2 ATP = 2 adenosylcob(III)alamin + 2 triphosphate + oxidized [electron-transfer flavoprotein] + 3 H(+)</text>
        <dbReference type="Rhea" id="RHEA:28671"/>
        <dbReference type="Rhea" id="RHEA-COMP:10685"/>
        <dbReference type="Rhea" id="RHEA-COMP:10686"/>
        <dbReference type="ChEBI" id="CHEBI:15378"/>
        <dbReference type="ChEBI" id="CHEBI:16304"/>
        <dbReference type="ChEBI" id="CHEBI:18036"/>
        <dbReference type="ChEBI" id="CHEBI:18408"/>
        <dbReference type="ChEBI" id="CHEBI:30616"/>
        <dbReference type="ChEBI" id="CHEBI:57692"/>
        <dbReference type="ChEBI" id="CHEBI:58307"/>
        <dbReference type="EC" id="2.5.1.17"/>
    </reaction>
</comment>
<evidence type="ECO:0000256" key="5">
    <source>
        <dbReference type="ARBA" id="ARBA00031529"/>
    </source>
</evidence>
<comment type="catalytic activity">
    <reaction evidence="8">
        <text>2 cob(II)yrinate a,c diamide + reduced [electron-transfer flavoprotein] + 2 ATP = 2 adenosylcob(III)yrinate a,c-diamide + 2 triphosphate + oxidized [electron-transfer flavoprotein] + 3 H(+)</text>
        <dbReference type="Rhea" id="RHEA:11528"/>
        <dbReference type="Rhea" id="RHEA-COMP:10685"/>
        <dbReference type="Rhea" id="RHEA-COMP:10686"/>
        <dbReference type="ChEBI" id="CHEBI:15378"/>
        <dbReference type="ChEBI" id="CHEBI:18036"/>
        <dbReference type="ChEBI" id="CHEBI:30616"/>
        <dbReference type="ChEBI" id="CHEBI:57692"/>
        <dbReference type="ChEBI" id="CHEBI:58307"/>
        <dbReference type="ChEBI" id="CHEBI:58503"/>
        <dbReference type="ChEBI" id="CHEBI:58537"/>
        <dbReference type="EC" id="2.5.1.17"/>
    </reaction>
</comment>
<dbReference type="GO" id="GO:0008817">
    <property type="term" value="F:corrinoid adenosyltransferase activity"/>
    <property type="evidence" value="ECO:0007669"/>
    <property type="project" value="UniProtKB-EC"/>
</dbReference>
<evidence type="ECO:0000313" key="10">
    <source>
        <dbReference type="EMBL" id="ADU96540.1"/>
    </source>
</evidence>
<dbReference type="InterPro" id="IPR027417">
    <property type="entry name" value="P-loop_NTPase"/>
</dbReference>
<accession>E8T5R5</accession>
<comment type="similarity">
    <text evidence="2">Belongs to the Cob(I)alamin adenosyltransferase family.</text>
</comment>
<dbReference type="EC" id="2.5.1.17" evidence="3"/>
<dbReference type="HOGENOM" id="CLU_088595_2_0_0"/>
<dbReference type="eggNOG" id="COG2109">
    <property type="taxonomic scope" value="Bacteria"/>
</dbReference>
<dbReference type="SUPFAM" id="SSF52540">
    <property type="entry name" value="P-loop containing nucleoside triphosphate hydrolases"/>
    <property type="match status" value="1"/>
</dbReference>
<sequence length="170" mass="18823">MALRKGLVHLYTGNGKGKTSAALGLCLRAVGRGLKCCFIQFVKGAPTGELFAAKELPNFEFFQTGRPGYDFKPTPADKTYAERGLKLAAEKAREADLLVLDEVVVAVHLKLLPEEAVVEFVKGKPEKLELVLTGRYATGRLIEVADYVTYFQLIKHPFYKGERAREGVDF</sequence>
<dbReference type="KEGG" id="tam:Theam_0568"/>
<dbReference type="OrthoDB" id="9810309at2"/>
<evidence type="ECO:0000256" key="3">
    <source>
        <dbReference type="ARBA" id="ARBA00012454"/>
    </source>
</evidence>
<keyword evidence="11" id="KW-1185">Reference proteome</keyword>
<dbReference type="GO" id="GO:0005524">
    <property type="term" value="F:ATP binding"/>
    <property type="evidence" value="ECO:0007669"/>
    <property type="project" value="InterPro"/>
</dbReference>
<organism evidence="10 11">
    <name type="scientific">Thermovibrio ammonificans (strain DSM 15698 / JCM 12110 / HB-1)</name>
    <dbReference type="NCBI Taxonomy" id="648996"/>
    <lineage>
        <taxon>Bacteria</taxon>
        <taxon>Pseudomonadati</taxon>
        <taxon>Aquificota</taxon>
        <taxon>Aquificia</taxon>
        <taxon>Desulfurobacteriales</taxon>
        <taxon>Desulfurobacteriaceae</taxon>
        <taxon>Thermovibrio</taxon>
    </lineage>
</organism>
<name>E8T5R5_THEA1</name>
<dbReference type="PANTHER" id="PTHR46638:SF1">
    <property type="entry name" value="CORRINOID ADENOSYLTRANSFERASE"/>
    <property type="match status" value="1"/>
</dbReference>
<evidence type="ECO:0000256" key="2">
    <source>
        <dbReference type="ARBA" id="ARBA00007487"/>
    </source>
</evidence>
<protein>
    <recommendedName>
        <fullName evidence="3">corrinoid adenosyltransferase</fullName>
        <ecNumber evidence="3">2.5.1.17</ecNumber>
    </recommendedName>
    <alternativeName>
        <fullName evidence="5">Cob(II)alamin adenosyltransferase</fullName>
    </alternativeName>
    <alternativeName>
        <fullName evidence="7">Cob(II)yrinic acid a,c-diamide adenosyltransferase</fullName>
    </alternativeName>
    <alternativeName>
        <fullName evidence="6">Cobinamide/cobalamin adenosyltransferase</fullName>
    </alternativeName>
</protein>
<evidence type="ECO:0000313" key="11">
    <source>
        <dbReference type="Proteomes" id="UP000006362"/>
    </source>
</evidence>
<dbReference type="PIRSF" id="PIRSF015617">
    <property type="entry name" value="Adensltrnsf_CobA"/>
    <property type="match status" value="1"/>
</dbReference>
<dbReference type="STRING" id="648996.Theam_0568"/>
<dbReference type="AlphaFoldDB" id="E8T5R5"/>
<evidence type="ECO:0000256" key="7">
    <source>
        <dbReference type="ARBA" id="ARBA00033354"/>
    </source>
</evidence>
<evidence type="ECO:0000256" key="6">
    <source>
        <dbReference type="ARBA" id="ARBA00033334"/>
    </source>
</evidence>
<dbReference type="Gene3D" id="3.40.50.300">
    <property type="entry name" value="P-loop containing nucleotide triphosphate hydrolases"/>
    <property type="match status" value="1"/>
</dbReference>
<evidence type="ECO:0000256" key="1">
    <source>
        <dbReference type="ARBA" id="ARBA00005121"/>
    </source>
</evidence>
<dbReference type="RefSeq" id="WP_013537326.1">
    <property type="nucleotide sequence ID" value="NC_014926.1"/>
</dbReference>
<evidence type="ECO:0000256" key="9">
    <source>
        <dbReference type="ARBA" id="ARBA00048692"/>
    </source>
</evidence>
<dbReference type="EMBL" id="CP002444">
    <property type="protein sequence ID" value="ADU96540.1"/>
    <property type="molecule type" value="Genomic_DNA"/>
</dbReference>
<evidence type="ECO:0000256" key="8">
    <source>
        <dbReference type="ARBA" id="ARBA00048555"/>
    </source>
</evidence>
<dbReference type="PANTHER" id="PTHR46638">
    <property type="entry name" value="CORRINOID ADENOSYLTRANSFERASE"/>
    <property type="match status" value="1"/>
</dbReference>
<comment type="function">
    <text evidence="4">Required for both de novo synthesis of the corrin ring for the assimilation of exogenous corrinoids. Participates in the adenosylation of a variety of incomplete and complete corrinoids.</text>
</comment>
<comment type="pathway">
    <text evidence="1">Cofactor biosynthesis; adenosylcobalamin biosynthesis; adenosylcobalamin from cob(II)yrinate a,c-diamide: step 2/7.</text>
</comment>
<dbReference type="InterPro" id="IPR003724">
    <property type="entry name" value="CblAdoTrfase_CobA"/>
</dbReference>
<dbReference type="Proteomes" id="UP000006362">
    <property type="component" value="Chromosome"/>
</dbReference>
<reference evidence="10" key="1">
    <citation type="submission" date="2011-01" db="EMBL/GenBank/DDBJ databases">
        <title>Complete sequence of chromosome of Thermovibrio ammonificans HB-1.</title>
        <authorList>
            <consortium name="US DOE Joint Genome Institute"/>
            <person name="Lucas S."/>
            <person name="Copeland A."/>
            <person name="Lapidus A."/>
            <person name="Cheng J.-F."/>
            <person name="Goodwin L."/>
            <person name="Pitluck S."/>
            <person name="Davenport K."/>
            <person name="Detter J.C."/>
            <person name="Han C."/>
            <person name="Tapia R."/>
            <person name="Land M."/>
            <person name="Hauser L."/>
            <person name="Kyrpides N."/>
            <person name="Ivanova N."/>
            <person name="Ovchinnikova G."/>
            <person name="Vetriani C."/>
            <person name="Woyke T."/>
        </authorList>
    </citation>
    <scope>NUCLEOTIDE SEQUENCE [LARGE SCALE GENOMIC DNA]</scope>
    <source>
        <strain evidence="10">HB-1</strain>
    </source>
</reference>